<evidence type="ECO:0000256" key="2">
    <source>
        <dbReference type="ARBA" id="ARBA00002988"/>
    </source>
</evidence>
<evidence type="ECO:0000313" key="17">
    <source>
        <dbReference type="EMBL" id="GER59883.1"/>
    </source>
</evidence>
<gene>
    <name evidence="17" type="ORF">ULMA_19910</name>
</gene>
<comment type="function">
    <text evidence="2">Catalyzes the phosphorylation of pyruvate to phosphoenolpyruvate.</text>
</comment>
<dbReference type="InterPro" id="IPR002192">
    <property type="entry name" value="PPDK_AMP/ATP-bd"/>
</dbReference>
<evidence type="ECO:0000256" key="15">
    <source>
        <dbReference type="SAM" id="SignalP"/>
    </source>
</evidence>
<evidence type="ECO:0000259" key="16">
    <source>
        <dbReference type="Pfam" id="PF01326"/>
    </source>
</evidence>
<evidence type="ECO:0000313" key="18">
    <source>
        <dbReference type="Proteomes" id="UP000326509"/>
    </source>
</evidence>
<comment type="cofactor">
    <cofactor evidence="1">
        <name>Mg(2+)</name>
        <dbReference type="ChEBI" id="CHEBI:18420"/>
    </cofactor>
</comment>
<dbReference type="PANTHER" id="PTHR43030">
    <property type="entry name" value="PHOSPHOENOLPYRUVATE SYNTHASE"/>
    <property type="match status" value="1"/>
</dbReference>
<dbReference type="InterPro" id="IPR006319">
    <property type="entry name" value="PEP_synth"/>
</dbReference>
<evidence type="ECO:0000256" key="12">
    <source>
        <dbReference type="ARBA" id="ARBA00022842"/>
    </source>
</evidence>
<dbReference type="GO" id="GO:0046872">
    <property type="term" value="F:metal ion binding"/>
    <property type="evidence" value="ECO:0007669"/>
    <property type="project" value="UniProtKB-KW"/>
</dbReference>
<evidence type="ECO:0000256" key="4">
    <source>
        <dbReference type="ARBA" id="ARBA00007837"/>
    </source>
</evidence>
<dbReference type="EC" id="2.7.9.2" evidence="5"/>
<keyword evidence="8" id="KW-0479">Metal-binding</keyword>
<evidence type="ECO:0000256" key="11">
    <source>
        <dbReference type="ARBA" id="ARBA00022840"/>
    </source>
</evidence>
<keyword evidence="10" id="KW-0418">Kinase</keyword>
<keyword evidence="12" id="KW-0460">Magnesium</keyword>
<dbReference type="PANTHER" id="PTHR43030:SF1">
    <property type="entry name" value="PHOSPHOENOLPYRUVATE SYNTHASE"/>
    <property type="match status" value="1"/>
</dbReference>
<feature type="domain" description="Pyruvate phosphate dikinase AMP/ATP-binding" evidence="16">
    <location>
        <begin position="630"/>
        <end position="957"/>
    </location>
</feature>
<keyword evidence="15" id="KW-0732">Signal</keyword>
<evidence type="ECO:0000256" key="14">
    <source>
        <dbReference type="ARBA" id="ARBA00047700"/>
    </source>
</evidence>
<keyword evidence="11" id="KW-0067">ATP-binding</keyword>
<dbReference type="GO" id="GO:0005524">
    <property type="term" value="F:ATP binding"/>
    <property type="evidence" value="ECO:0007669"/>
    <property type="project" value="UniProtKB-KW"/>
</dbReference>
<keyword evidence="18" id="KW-1185">Reference proteome</keyword>
<feature type="chain" id="PRO_5023894423" description="Phosphoenolpyruvate synthase" evidence="15">
    <location>
        <begin position="29"/>
        <end position="982"/>
    </location>
</feature>
<dbReference type="UniPathway" id="UPA00138"/>
<evidence type="ECO:0000256" key="1">
    <source>
        <dbReference type="ARBA" id="ARBA00001946"/>
    </source>
</evidence>
<dbReference type="OrthoDB" id="1108665at2"/>
<protein>
    <recommendedName>
        <fullName evidence="6">Phosphoenolpyruvate synthase</fullName>
        <ecNumber evidence="5">2.7.9.2</ecNumber>
    </recommendedName>
    <alternativeName>
        <fullName evidence="13">Pyruvate, water dikinase</fullName>
    </alternativeName>
</protein>
<dbReference type="GO" id="GO:0008986">
    <property type="term" value="F:pyruvate, water dikinase activity"/>
    <property type="evidence" value="ECO:0007669"/>
    <property type="project" value="UniProtKB-EC"/>
</dbReference>
<feature type="signal peptide" evidence="15">
    <location>
        <begin position="1"/>
        <end position="28"/>
    </location>
</feature>
<dbReference type="Proteomes" id="UP000326509">
    <property type="component" value="Unassembled WGS sequence"/>
</dbReference>
<dbReference type="AlphaFoldDB" id="A0A5J4J217"/>
<comment type="catalytic activity">
    <reaction evidence="14">
        <text>pyruvate + ATP + H2O = phosphoenolpyruvate + AMP + phosphate + 2 H(+)</text>
        <dbReference type="Rhea" id="RHEA:11364"/>
        <dbReference type="ChEBI" id="CHEBI:15361"/>
        <dbReference type="ChEBI" id="CHEBI:15377"/>
        <dbReference type="ChEBI" id="CHEBI:15378"/>
        <dbReference type="ChEBI" id="CHEBI:30616"/>
        <dbReference type="ChEBI" id="CHEBI:43474"/>
        <dbReference type="ChEBI" id="CHEBI:58702"/>
        <dbReference type="ChEBI" id="CHEBI:456215"/>
        <dbReference type="EC" id="2.7.9.2"/>
    </reaction>
</comment>
<dbReference type="Gene3D" id="3.50.30.10">
    <property type="entry name" value="Phosphohistidine domain"/>
    <property type="match status" value="1"/>
</dbReference>
<dbReference type="InterPro" id="IPR013815">
    <property type="entry name" value="ATP_grasp_subdomain_1"/>
</dbReference>
<comment type="caution">
    <text evidence="17">The sequence shown here is derived from an EMBL/GenBank/DDBJ whole genome shotgun (WGS) entry which is preliminary data.</text>
</comment>
<dbReference type="Gene3D" id="3.30.1490.20">
    <property type="entry name" value="ATP-grasp fold, A domain"/>
    <property type="match status" value="1"/>
</dbReference>
<evidence type="ECO:0000256" key="13">
    <source>
        <dbReference type="ARBA" id="ARBA00033470"/>
    </source>
</evidence>
<comment type="similarity">
    <text evidence="4">Belongs to the PEP-utilizing enzyme family.</text>
</comment>
<comment type="pathway">
    <text evidence="3">Carbohydrate biosynthesis; gluconeogenesis.</text>
</comment>
<evidence type="ECO:0000256" key="6">
    <source>
        <dbReference type="ARBA" id="ARBA00021623"/>
    </source>
</evidence>
<accession>A0A5J4J217</accession>
<dbReference type="EMBL" id="BKCG01000004">
    <property type="protein sequence ID" value="GER59883.1"/>
    <property type="molecule type" value="Genomic_DNA"/>
</dbReference>
<sequence>MKSNHYVQKTLITTIGVFLFSVINSAQAQEIPTSYLKEKIAFFKTNARGPYKSIHWFCKDGEVRDARDPCPENKDDAVQHADYRDDTKEIAKKYKLYFGEILAGTNRTAFWDEDNHQSRLKQYQLNKYLESVDDGWIQRQSQFYRGAIQSEDEQAWGVAFYEKFLPRDSRITNHYYLLRQSLRDIPHDGDSNLAQAMRSESKIIADAYPKFMDARIKIHGNPSVEDIEMVKNFQLKHNDKLSPKLKEEFASLQQTMADFYAPLNVSTLRSQVEQVSKTNETRARLIQFLESYKDTDAPENAVPALADILCVIRTSITDATTGNDRLLLLDLSNAIEDVLLKKTQEWNPDDLTGLLEKIRHLSIAAAGTGLIELWEWDKVKNDLEVHLGNKDITIEQLNQFLQTSRGIVEWSAAMTKATYGDIVDTYTTFEPKAYGFIDDRVRSSVALDLGESVSELGALISKYANISNSIMDIDSQSSVRGLNPGYAYGELVVIEESPENVPIDTDKIYIFQKPPSDLKPVAGIMTVSEGNLVSHVQLLARNLGIPNAALSGNNLKALKKYDGKKVFYAVTEKGNVILKTEADMSEEETALFSKKERNQEKIAVPVEDIRLDVTNVLNMRDVDASDSGKLCGPKAANLGQLKKMFPENVVEGLIIPFGIFRKHMDQQMPGEGVTFWQYLNKTFKDADIMRSNNTNENEVEQFQLNRLSKLKSAIEQMPLDPVFVSQLQEGFKKSFGNSIGNVPVFLRSDTNMEDLKEFTGAGLNLTLFNILSEKNITEGIKKVWASPYTERSFKWRQKYLNNPENVFPSILIIPSVDVEYSGVIITKGINRGTDDDLTVAFSRGAGGAVDGQIAETRLITSKTNYLLAPAREESYLRLPSTGGTTKNITTFQTEILNEKNISDIKNIAQEIRTKIPQETGTEYKGAWDVELGFANDKLWLFQIRPFVENKKAKSSDYLKSITPEIDYTKKVWVKLPLETNNN</sequence>
<evidence type="ECO:0000256" key="5">
    <source>
        <dbReference type="ARBA" id="ARBA00011996"/>
    </source>
</evidence>
<keyword evidence="9" id="KW-0547">Nucleotide-binding</keyword>
<organism evidence="17 18">
    <name type="scientific">Patiriisocius marinus</name>
    <dbReference type="NCBI Taxonomy" id="1397112"/>
    <lineage>
        <taxon>Bacteria</taxon>
        <taxon>Pseudomonadati</taxon>
        <taxon>Bacteroidota</taxon>
        <taxon>Flavobacteriia</taxon>
        <taxon>Flavobacteriales</taxon>
        <taxon>Flavobacteriaceae</taxon>
        <taxon>Patiriisocius</taxon>
    </lineage>
</organism>
<evidence type="ECO:0000256" key="3">
    <source>
        <dbReference type="ARBA" id="ARBA00004742"/>
    </source>
</evidence>
<evidence type="ECO:0000256" key="7">
    <source>
        <dbReference type="ARBA" id="ARBA00022679"/>
    </source>
</evidence>
<dbReference type="RefSeq" id="WP_151674330.1">
    <property type="nucleotide sequence ID" value="NZ_BKCG01000004.1"/>
</dbReference>
<proteinExistence type="inferred from homology"/>
<evidence type="ECO:0000256" key="9">
    <source>
        <dbReference type="ARBA" id="ARBA00022741"/>
    </source>
</evidence>
<dbReference type="GO" id="GO:0006094">
    <property type="term" value="P:gluconeogenesis"/>
    <property type="evidence" value="ECO:0007669"/>
    <property type="project" value="UniProtKB-UniPathway"/>
</dbReference>
<keyword evidence="7" id="KW-0808">Transferase</keyword>
<evidence type="ECO:0000256" key="10">
    <source>
        <dbReference type="ARBA" id="ARBA00022777"/>
    </source>
</evidence>
<dbReference type="Gene3D" id="3.30.470.20">
    <property type="entry name" value="ATP-grasp fold, B domain"/>
    <property type="match status" value="1"/>
</dbReference>
<dbReference type="SUPFAM" id="SSF56059">
    <property type="entry name" value="Glutathione synthetase ATP-binding domain-like"/>
    <property type="match status" value="1"/>
</dbReference>
<reference evidence="17 18" key="1">
    <citation type="submission" date="2019-08" db="EMBL/GenBank/DDBJ databases">
        <title>Draft genome sequence of Ulvibacter marinus type strain NBRC 109484.</title>
        <authorList>
            <person name="Kawano K."/>
            <person name="Ushijima N."/>
            <person name="Kihara M."/>
            <person name="Itoh H."/>
        </authorList>
    </citation>
    <scope>NUCLEOTIDE SEQUENCE [LARGE SCALE GENOMIC DNA]</scope>
    <source>
        <strain evidence="17 18">NBRC 109484</strain>
    </source>
</reference>
<dbReference type="Pfam" id="PF01326">
    <property type="entry name" value="PPDK_N"/>
    <property type="match status" value="1"/>
</dbReference>
<name>A0A5J4J217_9FLAO</name>
<evidence type="ECO:0000256" key="8">
    <source>
        <dbReference type="ARBA" id="ARBA00022723"/>
    </source>
</evidence>